<name>A0A0F9BUM6_9ZZZZ</name>
<comment type="caution">
    <text evidence="2">The sequence shown here is derived from an EMBL/GenBank/DDBJ whole genome shotgun (WGS) entry which is preliminary data.</text>
</comment>
<keyword evidence="1" id="KW-1133">Transmembrane helix</keyword>
<keyword evidence="1" id="KW-0812">Transmembrane</keyword>
<evidence type="ECO:0000256" key="1">
    <source>
        <dbReference type="SAM" id="Phobius"/>
    </source>
</evidence>
<feature type="transmembrane region" description="Helical" evidence="1">
    <location>
        <begin position="59"/>
        <end position="79"/>
    </location>
</feature>
<protein>
    <submittedName>
        <fullName evidence="2">Uncharacterized protein</fullName>
    </submittedName>
</protein>
<keyword evidence="1" id="KW-0472">Membrane</keyword>
<gene>
    <name evidence="2" type="ORF">LCGC14_2483500</name>
</gene>
<sequence>MGDIVNALVTLLSVGLIAKSITKAQAEESSKGIYWGQPAWHALKSVWSIVYYTRLNQPYSMLTSILFLVVSAIYTARLLRYKDQ</sequence>
<reference evidence="2" key="1">
    <citation type="journal article" date="2015" name="Nature">
        <title>Complex archaea that bridge the gap between prokaryotes and eukaryotes.</title>
        <authorList>
            <person name="Spang A."/>
            <person name="Saw J.H."/>
            <person name="Jorgensen S.L."/>
            <person name="Zaremba-Niedzwiedzka K."/>
            <person name="Martijn J."/>
            <person name="Lind A.E."/>
            <person name="van Eijk R."/>
            <person name="Schleper C."/>
            <person name="Guy L."/>
            <person name="Ettema T.J."/>
        </authorList>
    </citation>
    <scope>NUCLEOTIDE SEQUENCE</scope>
</reference>
<proteinExistence type="predicted"/>
<dbReference type="AlphaFoldDB" id="A0A0F9BUM6"/>
<dbReference type="EMBL" id="LAZR01039178">
    <property type="protein sequence ID" value="KKL17647.1"/>
    <property type="molecule type" value="Genomic_DNA"/>
</dbReference>
<accession>A0A0F9BUM6</accession>
<organism evidence="2">
    <name type="scientific">marine sediment metagenome</name>
    <dbReference type="NCBI Taxonomy" id="412755"/>
    <lineage>
        <taxon>unclassified sequences</taxon>
        <taxon>metagenomes</taxon>
        <taxon>ecological metagenomes</taxon>
    </lineage>
</organism>
<evidence type="ECO:0000313" key="2">
    <source>
        <dbReference type="EMBL" id="KKL17647.1"/>
    </source>
</evidence>